<dbReference type="EMBL" id="CAKOFQ010006738">
    <property type="protein sequence ID" value="CAH1966780.1"/>
    <property type="molecule type" value="Genomic_DNA"/>
</dbReference>
<keyword evidence="3" id="KW-0132">Cell division</keyword>
<dbReference type="GO" id="GO:0019901">
    <property type="term" value="F:protein kinase binding"/>
    <property type="evidence" value="ECO:0007669"/>
    <property type="project" value="TreeGrafter"/>
</dbReference>
<evidence type="ECO:0000256" key="1">
    <source>
        <dbReference type="ARBA" id="ARBA00010963"/>
    </source>
</evidence>
<name>A0A9P0P254_ACAOB</name>
<dbReference type="PANTHER" id="PTHR14728:SF2">
    <property type="entry name" value="PROTEIN AURORA BOREALIS"/>
    <property type="match status" value="1"/>
</dbReference>
<evidence type="ECO:0000256" key="5">
    <source>
        <dbReference type="ARBA" id="ARBA00023306"/>
    </source>
</evidence>
<dbReference type="PANTHER" id="PTHR14728">
    <property type="entry name" value="PROTEIN AURORA BOREALIS"/>
    <property type="match status" value="1"/>
</dbReference>
<dbReference type="EMBL" id="CAKOFQ010006738">
    <property type="protein sequence ID" value="CAH1966782.1"/>
    <property type="molecule type" value="Genomic_DNA"/>
</dbReference>
<accession>A0A9P0P254</accession>
<evidence type="ECO:0000256" key="6">
    <source>
        <dbReference type="SAM" id="MobiDB-lite"/>
    </source>
</evidence>
<evidence type="ECO:0000256" key="3">
    <source>
        <dbReference type="ARBA" id="ARBA00022618"/>
    </source>
</evidence>
<comment type="similarity">
    <text evidence="1">Belongs to the BORA family.</text>
</comment>
<dbReference type="GO" id="GO:0005737">
    <property type="term" value="C:cytoplasm"/>
    <property type="evidence" value="ECO:0007669"/>
    <property type="project" value="TreeGrafter"/>
</dbReference>
<dbReference type="Pfam" id="PF15280">
    <property type="entry name" value="BORA_N"/>
    <property type="match status" value="1"/>
</dbReference>
<proteinExistence type="inferred from homology"/>
<keyword evidence="8" id="KW-1185">Reference proteome</keyword>
<sequence length="306" mass="34262">MDFKYINDRNITPKNTGIFSSTLTNAGENSPISLLPTNSTPPTRNSTIFNPFEQQLIHRLHLPVFSPSVFAKVSTPNKSQDKFKWTIEDISSLKPADIDDTVSQHVLEEDPQVESLIQQRIEAFFSSEHVIVPSPDNGSINPERLLESMDSDTTPKRFIPHNRKIYSPSSAKSGNATYDTEDQDMMSTSDLHQRLFDFEDQNSSPAISTGMSPIQFSPLSDRLVEELVVGSRFECPISPIAKKPSSIISSPLIRRGSRSACRLDFTQVSMECCEEIEEAAVVPDVDDVKLDEEIYDSEPDFNSLEN</sequence>
<dbReference type="GO" id="GO:0060236">
    <property type="term" value="P:regulation of mitotic spindle organization"/>
    <property type="evidence" value="ECO:0007669"/>
    <property type="project" value="TreeGrafter"/>
</dbReference>
<comment type="caution">
    <text evidence="7">The sequence shown here is derived from an EMBL/GenBank/DDBJ whole genome shotgun (WGS) entry which is preliminary data.</text>
</comment>
<feature type="region of interest" description="Disordered" evidence="6">
    <location>
        <begin position="152"/>
        <end position="175"/>
    </location>
</feature>
<dbReference type="PRINTS" id="PR02038">
    <property type="entry name" value="AURORABORA"/>
</dbReference>
<dbReference type="GO" id="GO:0051301">
    <property type="term" value="P:cell division"/>
    <property type="evidence" value="ECO:0007669"/>
    <property type="project" value="UniProtKB-KW"/>
</dbReference>
<organism evidence="7 8">
    <name type="scientific">Acanthoscelides obtectus</name>
    <name type="common">Bean weevil</name>
    <name type="synonym">Bruchus obtectus</name>
    <dbReference type="NCBI Taxonomy" id="200917"/>
    <lineage>
        <taxon>Eukaryota</taxon>
        <taxon>Metazoa</taxon>
        <taxon>Ecdysozoa</taxon>
        <taxon>Arthropoda</taxon>
        <taxon>Hexapoda</taxon>
        <taxon>Insecta</taxon>
        <taxon>Pterygota</taxon>
        <taxon>Neoptera</taxon>
        <taxon>Endopterygota</taxon>
        <taxon>Coleoptera</taxon>
        <taxon>Polyphaga</taxon>
        <taxon>Cucujiformia</taxon>
        <taxon>Chrysomeloidea</taxon>
        <taxon>Chrysomelidae</taxon>
        <taxon>Bruchinae</taxon>
        <taxon>Bruchini</taxon>
        <taxon>Acanthoscelides</taxon>
    </lineage>
</organism>
<dbReference type="GO" id="GO:0007088">
    <property type="term" value="P:regulation of mitotic nuclear division"/>
    <property type="evidence" value="ECO:0007669"/>
    <property type="project" value="TreeGrafter"/>
</dbReference>
<dbReference type="OrthoDB" id="10020858at2759"/>
<keyword evidence="4" id="KW-0498">Mitosis</keyword>
<evidence type="ECO:0000313" key="8">
    <source>
        <dbReference type="Proteomes" id="UP001152888"/>
    </source>
</evidence>
<reference evidence="7" key="1">
    <citation type="submission" date="2022-03" db="EMBL/GenBank/DDBJ databases">
        <authorList>
            <person name="Sayadi A."/>
        </authorList>
    </citation>
    <scope>NUCLEOTIDE SEQUENCE</scope>
</reference>
<dbReference type="AlphaFoldDB" id="A0A9P0P254"/>
<dbReference type="InterPro" id="IPR023252">
    <property type="entry name" value="Aurora_borealis_protein"/>
</dbReference>
<dbReference type="Proteomes" id="UP001152888">
    <property type="component" value="Unassembled WGS sequence"/>
</dbReference>
<dbReference type="GO" id="GO:0005634">
    <property type="term" value="C:nucleus"/>
    <property type="evidence" value="ECO:0007669"/>
    <property type="project" value="TreeGrafter"/>
</dbReference>
<evidence type="ECO:0000256" key="2">
    <source>
        <dbReference type="ARBA" id="ARBA00020055"/>
    </source>
</evidence>
<evidence type="ECO:0000313" key="7">
    <source>
        <dbReference type="EMBL" id="CAH1966780.1"/>
    </source>
</evidence>
<protein>
    <recommendedName>
        <fullName evidence="2">Protein aurora borealis</fullName>
    </recommendedName>
</protein>
<evidence type="ECO:0000256" key="4">
    <source>
        <dbReference type="ARBA" id="ARBA00022776"/>
    </source>
</evidence>
<keyword evidence="5" id="KW-0131">Cell cycle</keyword>
<gene>
    <name evidence="7" type="ORF">ACAOBT_LOCUS7039</name>
</gene>